<evidence type="ECO:0000256" key="8">
    <source>
        <dbReference type="SAM" id="Phobius"/>
    </source>
</evidence>
<feature type="transmembrane region" description="Helical" evidence="8">
    <location>
        <begin position="26"/>
        <end position="46"/>
    </location>
</feature>
<accession>A0A1V8RPF4</accession>
<comment type="caution">
    <text evidence="10">The sequence shown here is derived from an EMBL/GenBank/DDBJ whole genome shotgun (WGS) entry which is preliminary data.</text>
</comment>
<keyword evidence="4" id="KW-1003">Cell membrane</keyword>
<feature type="transmembrane region" description="Helical" evidence="8">
    <location>
        <begin position="355"/>
        <end position="373"/>
    </location>
</feature>
<sequence length="378" mass="41314">MNTFFSPARLNALLAKEFIQMRRDRVTFAMMLGVPLMLLILFGFAINNDPKRLPAALLAMSNDQYSRAMVTALENTGYYRFDHIAESEAEAERLLERGTVSFVVTIPADFGTRVARGDQPQILIDADATDPSVASGAISTLGTVASQALLRAQGKQAAAAENARSQLDVVVHRRYNPEGISQYNIVPGLLGVILQMTMVMMTAMALTRETERGTMENLLAMPASPVEIMFGKVLPYAGVGAVQVVVVLIAAKLLFFVPFIGGMTLLLSSILIFVLGLVLLGYSISTVSRTQMQAMQLTFFFFLPSILLSGFMFPYRGMPGWAQTLGEIFPLTHFLRVVRAVMLKGATLPAVAGEIVWLIGFVVLFAGMALARFRRTLD</sequence>
<feature type="transmembrane region" description="Helical" evidence="8">
    <location>
        <begin position="263"/>
        <end position="285"/>
    </location>
</feature>
<dbReference type="STRING" id="1873176.BFN67_04260"/>
<dbReference type="PANTHER" id="PTHR30294">
    <property type="entry name" value="MEMBRANE COMPONENT OF ABC TRANSPORTER YHHJ-RELATED"/>
    <property type="match status" value="1"/>
</dbReference>
<dbReference type="InterPro" id="IPR013525">
    <property type="entry name" value="ABC2_TM"/>
</dbReference>
<evidence type="ECO:0000256" key="4">
    <source>
        <dbReference type="ARBA" id="ARBA00022475"/>
    </source>
</evidence>
<evidence type="ECO:0000256" key="5">
    <source>
        <dbReference type="ARBA" id="ARBA00022692"/>
    </source>
</evidence>
<evidence type="ECO:0000256" key="2">
    <source>
        <dbReference type="ARBA" id="ARBA00007783"/>
    </source>
</evidence>
<proteinExistence type="inferred from homology"/>
<evidence type="ECO:0000256" key="1">
    <source>
        <dbReference type="ARBA" id="ARBA00004651"/>
    </source>
</evidence>
<reference evidence="10 11" key="1">
    <citation type="journal article" date="2016" name="Int. J. Syst. Evol. Microbiol.">
        <title>Pseudaminobacter manganicus sp. nov., isolated from sludge of a manganese mine.</title>
        <authorList>
            <person name="Li J."/>
            <person name="Huang J."/>
            <person name="Liao S."/>
            <person name="Wang G."/>
        </authorList>
    </citation>
    <scope>NUCLEOTIDE SEQUENCE [LARGE SCALE GENOMIC DNA]</scope>
    <source>
        <strain evidence="10 11">JH-7</strain>
    </source>
</reference>
<dbReference type="RefSeq" id="WP_080920383.1">
    <property type="nucleotide sequence ID" value="NZ_MDET01000023.1"/>
</dbReference>
<dbReference type="OrthoDB" id="9784671at2"/>
<keyword evidence="5 8" id="KW-0812">Transmembrane</keyword>
<comment type="similarity">
    <text evidence="2">Belongs to the ABC-2 integral membrane protein family.</text>
</comment>
<dbReference type="Gene3D" id="3.40.1710.10">
    <property type="entry name" value="abc type-2 transporter like domain"/>
    <property type="match status" value="1"/>
</dbReference>
<dbReference type="Pfam" id="PF12698">
    <property type="entry name" value="ABC2_membrane_3"/>
    <property type="match status" value="1"/>
</dbReference>
<dbReference type="PANTHER" id="PTHR30294:SF29">
    <property type="entry name" value="MULTIDRUG ABC TRANSPORTER PERMEASE YBHS-RELATED"/>
    <property type="match status" value="1"/>
</dbReference>
<dbReference type="GO" id="GO:0140359">
    <property type="term" value="F:ABC-type transporter activity"/>
    <property type="evidence" value="ECO:0007669"/>
    <property type="project" value="InterPro"/>
</dbReference>
<feature type="transmembrane region" description="Helical" evidence="8">
    <location>
        <begin position="297"/>
        <end position="315"/>
    </location>
</feature>
<keyword evidence="10" id="KW-0808">Transferase</keyword>
<dbReference type="InterPro" id="IPR047817">
    <property type="entry name" value="ABC2_TM_bact-type"/>
</dbReference>
<feature type="transmembrane region" description="Helical" evidence="8">
    <location>
        <begin position="233"/>
        <end position="257"/>
    </location>
</feature>
<protein>
    <submittedName>
        <fullName evidence="10">Mannose-1-phosphate guanyltransferase</fullName>
    </submittedName>
</protein>
<organism evidence="10 11">
    <name type="scientific">Manganibacter manganicus</name>
    <dbReference type="NCBI Taxonomy" id="1873176"/>
    <lineage>
        <taxon>Bacteria</taxon>
        <taxon>Pseudomonadati</taxon>
        <taxon>Pseudomonadota</taxon>
        <taxon>Alphaproteobacteria</taxon>
        <taxon>Hyphomicrobiales</taxon>
        <taxon>Phyllobacteriaceae</taxon>
        <taxon>Manganibacter</taxon>
    </lineage>
</organism>
<evidence type="ECO:0000313" key="10">
    <source>
        <dbReference type="EMBL" id="OQM74849.1"/>
    </source>
</evidence>
<evidence type="ECO:0000313" key="11">
    <source>
        <dbReference type="Proteomes" id="UP000191905"/>
    </source>
</evidence>
<evidence type="ECO:0000259" key="9">
    <source>
        <dbReference type="PROSITE" id="PS51012"/>
    </source>
</evidence>
<keyword evidence="3" id="KW-0813">Transport</keyword>
<evidence type="ECO:0000256" key="7">
    <source>
        <dbReference type="ARBA" id="ARBA00023136"/>
    </source>
</evidence>
<evidence type="ECO:0000256" key="6">
    <source>
        <dbReference type="ARBA" id="ARBA00022989"/>
    </source>
</evidence>
<keyword evidence="6 8" id="KW-1133">Transmembrane helix</keyword>
<feature type="domain" description="ABC transmembrane type-2" evidence="9">
    <location>
        <begin position="147"/>
        <end position="376"/>
    </location>
</feature>
<keyword evidence="11" id="KW-1185">Reference proteome</keyword>
<dbReference type="EMBL" id="MDET01000023">
    <property type="protein sequence ID" value="OQM74849.1"/>
    <property type="molecule type" value="Genomic_DNA"/>
</dbReference>
<name>A0A1V8RPF4_9HYPH</name>
<dbReference type="GO" id="GO:0005886">
    <property type="term" value="C:plasma membrane"/>
    <property type="evidence" value="ECO:0007669"/>
    <property type="project" value="UniProtKB-SubCell"/>
</dbReference>
<comment type="subcellular location">
    <subcellularLocation>
        <location evidence="1">Cell membrane</location>
        <topology evidence="1">Multi-pass membrane protein</topology>
    </subcellularLocation>
</comment>
<feature type="transmembrane region" description="Helical" evidence="8">
    <location>
        <begin position="185"/>
        <end position="206"/>
    </location>
</feature>
<gene>
    <name evidence="10" type="ORF">BFN67_04260</name>
</gene>
<dbReference type="Proteomes" id="UP000191905">
    <property type="component" value="Unassembled WGS sequence"/>
</dbReference>
<keyword evidence="7 8" id="KW-0472">Membrane</keyword>
<dbReference type="AlphaFoldDB" id="A0A1V8RPF4"/>
<dbReference type="InterPro" id="IPR051449">
    <property type="entry name" value="ABC-2_transporter_component"/>
</dbReference>
<evidence type="ECO:0000256" key="3">
    <source>
        <dbReference type="ARBA" id="ARBA00022448"/>
    </source>
</evidence>
<dbReference type="GO" id="GO:0016740">
    <property type="term" value="F:transferase activity"/>
    <property type="evidence" value="ECO:0007669"/>
    <property type="project" value="UniProtKB-KW"/>
</dbReference>
<dbReference type="PROSITE" id="PS51012">
    <property type="entry name" value="ABC_TM2"/>
    <property type="match status" value="1"/>
</dbReference>